<sequence length="126" mass="13551">MDGRVQGVFIIAKSRQCADDVVRLLWPGLKGPAPLSMVGRHEGWGPSKATGRCEAILKGPKFGSGVVTWTVPDQCGASLLGSLGSVWHQVIWDRGALASDCGSVWRSYFSYLSATISPVVEESVFR</sequence>
<dbReference type="AlphaFoldDB" id="A0A8X6T8Q2"/>
<accession>A0A8X6T8Q2</accession>
<name>A0A8X6T8Q2_NEPPI</name>
<comment type="caution">
    <text evidence="1">The sequence shown here is derived from an EMBL/GenBank/DDBJ whole genome shotgun (WGS) entry which is preliminary data.</text>
</comment>
<keyword evidence="2" id="KW-1185">Reference proteome</keyword>
<organism evidence="1 2">
    <name type="scientific">Nephila pilipes</name>
    <name type="common">Giant wood spider</name>
    <name type="synonym">Nephila maculata</name>
    <dbReference type="NCBI Taxonomy" id="299642"/>
    <lineage>
        <taxon>Eukaryota</taxon>
        <taxon>Metazoa</taxon>
        <taxon>Ecdysozoa</taxon>
        <taxon>Arthropoda</taxon>
        <taxon>Chelicerata</taxon>
        <taxon>Arachnida</taxon>
        <taxon>Araneae</taxon>
        <taxon>Araneomorphae</taxon>
        <taxon>Entelegynae</taxon>
        <taxon>Araneoidea</taxon>
        <taxon>Nephilidae</taxon>
        <taxon>Nephila</taxon>
    </lineage>
</organism>
<evidence type="ECO:0000313" key="1">
    <source>
        <dbReference type="EMBL" id="GFS82372.1"/>
    </source>
</evidence>
<evidence type="ECO:0000313" key="2">
    <source>
        <dbReference type="Proteomes" id="UP000887013"/>
    </source>
</evidence>
<dbReference type="EMBL" id="BMAW01003207">
    <property type="protein sequence ID" value="GFS82372.1"/>
    <property type="molecule type" value="Genomic_DNA"/>
</dbReference>
<gene>
    <name evidence="1" type="ORF">NPIL_133511</name>
</gene>
<reference evidence="1" key="1">
    <citation type="submission" date="2020-08" db="EMBL/GenBank/DDBJ databases">
        <title>Multicomponent nature underlies the extraordinary mechanical properties of spider dragline silk.</title>
        <authorList>
            <person name="Kono N."/>
            <person name="Nakamura H."/>
            <person name="Mori M."/>
            <person name="Yoshida Y."/>
            <person name="Ohtoshi R."/>
            <person name="Malay A.D."/>
            <person name="Moran D.A.P."/>
            <person name="Tomita M."/>
            <person name="Numata K."/>
            <person name="Arakawa K."/>
        </authorList>
    </citation>
    <scope>NUCLEOTIDE SEQUENCE</scope>
</reference>
<protein>
    <submittedName>
        <fullName evidence="1">Uncharacterized protein</fullName>
    </submittedName>
</protein>
<proteinExistence type="predicted"/>
<dbReference type="Proteomes" id="UP000887013">
    <property type="component" value="Unassembled WGS sequence"/>
</dbReference>